<feature type="domain" description="FAD/NAD(P)-binding" evidence="9">
    <location>
        <begin position="15"/>
        <end position="333"/>
    </location>
</feature>
<dbReference type="InterPro" id="IPR036188">
    <property type="entry name" value="FAD/NAD-bd_sf"/>
</dbReference>
<dbReference type="InterPro" id="IPR054585">
    <property type="entry name" value="NDH2-like_C"/>
</dbReference>
<dbReference type="InterPro" id="IPR023753">
    <property type="entry name" value="FAD/NAD-binding_dom"/>
</dbReference>
<dbReference type="AlphaFoldDB" id="A0A0C1QQF8"/>
<sequence>MKQVIVMAMQGEFSHIVIVGGGFAGLTAAQNLKKQKNIKITIIDVNNYHVFQPFLYQVACGDLAPSDIAVPIREQFKNYKNISVIMDEATVIDSDKKIVFTKNATALNYDYLILAVGSEDNYFGNNHWREHTIGLKSLKNALKIRKELLETFERAEIANHKKHVTFTIIGGGPTGVELAGAIAELTKQAIRSDFTHINPLDTEIILIEAGSRILSSLAPSLSAVAQKSLEEKGIVIKLNSKVMDISPHQIKLWSGEKIESDLIIWAAGVKAKSIKHLLNKDEIKLGTNQRVLVKNDLSLPFNSNIFIVGDAAEIKGKDNKAVPALAAAATQQGKFIAKVIRARVAGSEKEYEFKYLNFGNMAIIGRYSAVADFTWIKFKGVLAWIIWDLAHIYFLIGFRNRLTVFVKWLWSYITHGKAERIIIK</sequence>
<evidence type="ECO:0000256" key="6">
    <source>
        <dbReference type="ARBA" id="ARBA00023002"/>
    </source>
</evidence>
<gene>
    <name evidence="11" type="primary">ndh_2</name>
    <name evidence="11" type="ORF">NF27_BK00540</name>
</gene>
<comment type="caution">
    <text evidence="11">The sequence shown here is derived from an EMBL/GenBank/DDBJ whole genome shotgun (WGS) entry which is preliminary data.</text>
</comment>
<organism evidence="11 12">
    <name type="scientific">Candidatus Jidaibacter acanthamoebae</name>
    <dbReference type="NCBI Taxonomy" id="86105"/>
    <lineage>
        <taxon>Bacteria</taxon>
        <taxon>Pseudomonadati</taxon>
        <taxon>Pseudomonadota</taxon>
        <taxon>Alphaproteobacteria</taxon>
        <taxon>Rickettsiales</taxon>
        <taxon>Candidatus Midichloriaceae</taxon>
        <taxon>Candidatus Jidaibacter</taxon>
    </lineage>
</organism>
<keyword evidence="7" id="KW-0520">NAD</keyword>
<evidence type="ECO:0000256" key="3">
    <source>
        <dbReference type="ARBA" id="ARBA00022630"/>
    </source>
</evidence>
<evidence type="ECO:0000256" key="2">
    <source>
        <dbReference type="ARBA" id="ARBA00012637"/>
    </source>
</evidence>
<dbReference type="Pfam" id="PF07992">
    <property type="entry name" value="Pyr_redox_2"/>
    <property type="match status" value="1"/>
</dbReference>
<keyword evidence="5" id="KW-0809">Transit peptide</keyword>
<evidence type="ECO:0000256" key="8">
    <source>
        <dbReference type="ARBA" id="ARBA00047599"/>
    </source>
</evidence>
<dbReference type="EC" id="1.6.5.9" evidence="2"/>
<evidence type="ECO:0000313" key="11">
    <source>
        <dbReference type="EMBL" id="KIE06133.1"/>
    </source>
</evidence>
<name>A0A0C1QQF8_9RICK</name>
<proteinExistence type="inferred from homology"/>
<dbReference type="Gene3D" id="3.50.50.100">
    <property type="match status" value="1"/>
</dbReference>
<dbReference type="PANTHER" id="PTHR43706:SF47">
    <property type="entry name" value="EXTERNAL NADH-UBIQUINONE OXIDOREDUCTASE 1, MITOCHONDRIAL-RELATED"/>
    <property type="match status" value="1"/>
</dbReference>
<dbReference type="InterPro" id="IPR045024">
    <property type="entry name" value="NDH-2"/>
</dbReference>
<evidence type="ECO:0000256" key="1">
    <source>
        <dbReference type="ARBA" id="ARBA00005272"/>
    </source>
</evidence>
<keyword evidence="3" id="KW-0285">Flavoprotein</keyword>
<evidence type="ECO:0000313" key="12">
    <source>
        <dbReference type="Proteomes" id="UP000031258"/>
    </source>
</evidence>
<feature type="domain" description="External alternative NADH-ubiquinone oxidoreductase-like C-terminal" evidence="10">
    <location>
        <begin position="359"/>
        <end position="413"/>
    </location>
</feature>
<dbReference type="Proteomes" id="UP000031258">
    <property type="component" value="Unassembled WGS sequence"/>
</dbReference>
<reference evidence="11 12" key="1">
    <citation type="submission" date="2014-11" db="EMBL/GenBank/DDBJ databases">
        <title>A Rickettsiales Symbiont of Amoebae With Ancient Features.</title>
        <authorList>
            <person name="Schulz F."/>
            <person name="Martijn J."/>
            <person name="Wascher F."/>
            <person name="Kostanjsek R."/>
            <person name="Ettema T.J."/>
            <person name="Horn M."/>
        </authorList>
    </citation>
    <scope>NUCLEOTIDE SEQUENCE [LARGE SCALE GENOMIC DNA]</scope>
    <source>
        <strain evidence="11 12">UWC36</strain>
    </source>
</reference>
<dbReference type="GO" id="GO:0050136">
    <property type="term" value="F:NADH dehydrogenase (quinone) (non-electrogenic) activity"/>
    <property type="evidence" value="ECO:0007669"/>
    <property type="project" value="UniProtKB-EC"/>
</dbReference>
<comment type="similarity">
    <text evidence="1">Belongs to the NADH dehydrogenase family.</text>
</comment>
<keyword evidence="6" id="KW-0560">Oxidoreductase</keyword>
<dbReference type="Pfam" id="PF22366">
    <property type="entry name" value="NDH2_C"/>
    <property type="match status" value="1"/>
</dbReference>
<dbReference type="EMBL" id="JSWE01000036">
    <property type="protein sequence ID" value="KIE06133.1"/>
    <property type="molecule type" value="Genomic_DNA"/>
</dbReference>
<dbReference type="PANTHER" id="PTHR43706">
    <property type="entry name" value="NADH DEHYDROGENASE"/>
    <property type="match status" value="1"/>
</dbReference>
<accession>A0A0C1QQF8</accession>
<evidence type="ECO:0000256" key="5">
    <source>
        <dbReference type="ARBA" id="ARBA00022946"/>
    </source>
</evidence>
<protein>
    <recommendedName>
        <fullName evidence="2">NADH:ubiquinone reductase (non-electrogenic)</fullName>
        <ecNumber evidence="2">1.6.5.9</ecNumber>
    </recommendedName>
</protein>
<dbReference type="STRING" id="86105.NF27_BK00540"/>
<dbReference type="SUPFAM" id="SSF51905">
    <property type="entry name" value="FAD/NAD(P)-binding domain"/>
    <property type="match status" value="2"/>
</dbReference>
<dbReference type="PATRIC" id="fig|86105.3.peg.132"/>
<keyword evidence="12" id="KW-1185">Reference proteome</keyword>
<keyword evidence="4" id="KW-0274">FAD</keyword>
<evidence type="ECO:0000259" key="9">
    <source>
        <dbReference type="Pfam" id="PF07992"/>
    </source>
</evidence>
<comment type="catalytic activity">
    <reaction evidence="8">
        <text>a quinone + NADH + H(+) = a quinol + NAD(+)</text>
        <dbReference type="Rhea" id="RHEA:46160"/>
        <dbReference type="ChEBI" id="CHEBI:15378"/>
        <dbReference type="ChEBI" id="CHEBI:24646"/>
        <dbReference type="ChEBI" id="CHEBI:57540"/>
        <dbReference type="ChEBI" id="CHEBI:57945"/>
        <dbReference type="ChEBI" id="CHEBI:132124"/>
        <dbReference type="EC" id="1.6.5.9"/>
    </reaction>
</comment>
<evidence type="ECO:0000256" key="4">
    <source>
        <dbReference type="ARBA" id="ARBA00022827"/>
    </source>
</evidence>
<evidence type="ECO:0000259" key="10">
    <source>
        <dbReference type="Pfam" id="PF22366"/>
    </source>
</evidence>
<evidence type="ECO:0000256" key="7">
    <source>
        <dbReference type="ARBA" id="ARBA00023027"/>
    </source>
</evidence>
<dbReference type="PRINTS" id="PR00411">
    <property type="entry name" value="PNDRDTASEI"/>
</dbReference>
<dbReference type="PRINTS" id="PR00368">
    <property type="entry name" value="FADPNR"/>
</dbReference>